<dbReference type="InterPro" id="IPR006311">
    <property type="entry name" value="TAT_signal"/>
</dbReference>
<comment type="similarity">
    <text evidence="5 11">Belongs to the 5'-nucleotidase family.</text>
</comment>
<feature type="signal peptide" evidence="11">
    <location>
        <begin position="1"/>
        <end position="23"/>
    </location>
</feature>
<organism evidence="15 16">
    <name type="scientific">Nocardioides caricicola</name>
    <dbReference type="NCBI Taxonomy" id="634770"/>
    <lineage>
        <taxon>Bacteria</taxon>
        <taxon>Bacillati</taxon>
        <taxon>Actinomycetota</taxon>
        <taxon>Actinomycetes</taxon>
        <taxon>Propionibacteriales</taxon>
        <taxon>Nocardioidaceae</taxon>
        <taxon>Nocardioides</taxon>
    </lineage>
</organism>
<evidence type="ECO:0000256" key="2">
    <source>
        <dbReference type="ARBA" id="ARBA00001730"/>
    </source>
</evidence>
<gene>
    <name evidence="15" type="ORF">ACFPKY_16625</name>
</gene>
<dbReference type="RefSeq" id="WP_345176275.1">
    <property type="nucleotide sequence ID" value="NZ_BAABFQ010000005.1"/>
</dbReference>
<accession>A0ABW0N486</accession>
<evidence type="ECO:0000256" key="11">
    <source>
        <dbReference type="RuleBase" id="RU362119"/>
    </source>
</evidence>
<feature type="region of interest" description="Disordered" evidence="12">
    <location>
        <begin position="560"/>
        <end position="629"/>
    </location>
</feature>
<dbReference type="SUPFAM" id="SSF55816">
    <property type="entry name" value="5'-nucleotidase (syn. UDP-sugar hydrolase), C-terminal domain"/>
    <property type="match status" value="1"/>
</dbReference>
<evidence type="ECO:0000256" key="10">
    <source>
        <dbReference type="ARBA" id="ARBA00023268"/>
    </source>
</evidence>
<dbReference type="InterPro" id="IPR006146">
    <property type="entry name" value="5'-Nucleotdase_CS"/>
</dbReference>
<evidence type="ECO:0000256" key="3">
    <source>
        <dbReference type="ARBA" id="ARBA00001968"/>
    </source>
</evidence>
<evidence type="ECO:0000256" key="7">
    <source>
        <dbReference type="ARBA" id="ARBA00022729"/>
    </source>
</evidence>
<keyword evidence="6" id="KW-0479">Metal-binding</keyword>
<dbReference type="InterPro" id="IPR008334">
    <property type="entry name" value="5'-Nucleotdase_C"/>
</dbReference>
<sequence>MFSAMPSRRAVLAGGVTGGAALAAAGFTAPSYGGEYNPRKPGNRVRLTVLGTTDLHGNVYNWDYFKNAEFDNSAHDDIGLAKATTLIKAMRKERRGEPVLTLDAGDTIQGTPLAYYYAKIDPITEGAKHPMASAMNLVGYDAAALGNHEFNYGLDTLRTFEEQLDFPLLGANAVDPATKRPAFRPYVIKTFRVGRGRTLRVGVLGLTNPGIAIWDKANVEGKMEFPGLVEQAKKFVPEMKKRGCDLVVISAHSGADTSSSYGDALPYPENAASLVAEQVPHVDAILVGHAHKEIAQQFVRNTKTGQQVLLCEPAYWGMRVALMDLIVQETYTKRGKQKWTLVAAGSQVLNSNTVDADPAVVAAVQAQHDTVIEYVNSVIGTSAAAMSAARAVVEDVPIIDFVNYVQADAVKAGLTGEAASLPVLSIAAPFNRSASFPAGEVTVRDVAGLYIYDNTLLGVQVSGADVKAYLEHSARYFKQVSGTGPFTMAQVTNAVTPTAPNGTPDYNFDSVAGLDAPLTYDIDLSQPAGARIVGLAYGGVPVKDADQFVLAVNNYRQSGGGGFPAVSTAPSSTTARTRSASCSSTGSPRTAPSTPPRSPPSTGAWSPAARRSPSPAEAAPPHVTRGYDL</sequence>
<keyword evidence="9 11" id="KW-0378">Hydrolase</keyword>
<dbReference type="InterPro" id="IPR006179">
    <property type="entry name" value="5_nucleotidase/apyrase"/>
</dbReference>
<evidence type="ECO:0000259" key="13">
    <source>
        <dbReference type="Pfam" id="PF00149"/>
    </source>
</evidence>
<comment type="caution">
    <text evidence="15">The sequence shown here is derived from an EMBL/GenBank/DDBJ whole genome shotgun (WGS) entry which is preliminary data.</text>
</comment>
<dbReference type="SUPFAM" id="SSF56300">
    <property type="entry name" value="Metallo-dependent phosphatases"/>
    <property type="match status" value="1"/>
</dbReference>
<feature type="compositionally biased region" description="Low complexity" evidence="12">
    <location>
        <begin position="600"/>
        <end position="621"/>
    </location>
</feature>
<keyword evidence="7 11" id="KW-0732">Signal</keyword>
<dbReference type="PANTHER" id="PTHR11575">
    <property type="entry name" value="5'-NUCLEOTIDASE-RELATED"/>
    <property type="match status" value="1"/>
</dbReference>
<dbReference type="PROSITE" id="PS51318">
    <property type="entry name" value="TAT"/>
    <property type="match status" value="1"/>
</dbReference>
<dbReference type="InterPro" id="IPR036907">
    <property type="entry name" value="5'-Nucleotdase_C_sf"/>
</dbReference>
<dbReference type="Pfam" id="PF02872">
    <property type="entry name" value="5_nucleotid_C"/>
    <property type="match status" value="1"/>
</dbReference>
<dbReference type="EMBL" id="JBHSMD010000006">
    <property type="protein sequence ID" value="MFC5494740.1"/>
    <property type="molecule type" value="Genomic_DNA"/>
</dbReference>
<evidence type="ECO:0000256" key="9">
    <source>
        <dbReference type="ARBA" id="ARBA00022801"/>
    </source>
</evidence>
<evidence type="ECO:0000256" key="8">
    <source>
        <dbReference type="ARBA" id="ARBA00022741"/>
    </source>
</evidence>
<feature type="chain" id="PRO_5044961122" evidence="11">
    <location>
        <begin position="24"/>
        <end position="629"/>
    </location>
</feature>
<proteinExistence type="inferred from homology"/>
<dbReference type="InterPro" id="IPR041827">
    <property type="entry name" value="CpdB_N"/>
</dbReference>
<dbReference type="PRINTS" id="PR01607">
    <property type="entry name" value="APYRASEFAMLY"/>
</dbReference>
<evidence type="ECO:0000313" key="15">
    <source>
        <dbReference type="EMBL" id="MFC5494740.1"/>
    </source>
</evidence>
<comment type="catalytic activity">
    <reaction evidence="1">
        <text>a ribonucleoside 3'-phosphate + H2O = a ribonucleoside + phosphate</text>
        <dbReference type="Rhea" id="RHEA:10144"/>
        <dbReference type="ChEBI" id="CHEBI:13197"/>
        <dbReference type="ChEBI" id="CHEBI:15377"/>
        <dbReference type="ChEBI" id="CHEBI:18254"/>
        <dbReference type="ChEBI" id="CHEBI:43474"/>
        <dbReference type="EC" id="3.1.3.6"/>
    </reaction>
</comment>
<dbReference type="Pfam" id="PF00149">
    <property type="entry name" value="Metallophos"/>
    <property type="match status" value="1"/>
</dbReference>
<name>A0ABW0N486_9ACTN</name>
<evidence type="ECO:0000256" key="6">
    <source>
        <dbReference type="ARBA" id="ARBA00022723"/>
    </source>
</evidence>
<dbReference type="Gene3D" id="3.90.780.10">
    <property type="entry name" value="5'-Nucleotidase, C-terminal domain"/>
    <property type="match status" value="1"/>
</dbReference>
<evidence type="ECO:0000256" key="1">
    <source>
        <dbReference type="ARBA" id="ARBA00000527"/>
    </source>
</evidence>
<dbReference type="PROSITE" id="PS00786">
    <property type="entry name" value="5_NUCLEOTIDASE_2"/>
    <property type="match status" value="1"/>
</dbReference>
<evidence type="ECO:0000313" key="16">
    <source>
        <dbReference type="Proteomes" id="UP001595956"/>
    </source>
</evidence>
<comment type="cofactor">
    <cofactor evidence="3">
        <name>a divalent metal cation</name>
        <dbReference type="ChEBI" id="CHEBI:60240"/>
    </cofactor>
</comment>
<dbReference type="Proteomes" id="UP001595956">
    <property type="component" value="Unassembled WGS sequence"/>
</dbReference>
<evidence type="ECO:0000256" key="4">
    <source>
        <dbReference type="ARBA" id="ARBA00004196"/>
    </source>
</evidence>
<protein>
    <submittedName>
        <fullName evidence="15">Bifunctional metallophosphatase/5'-nucleotidase</fullName>
    </submittedName>
</protein>
<feature type="domain" description="Calcineurin-like phosphoesterase" evidence="13">
    <location>
        <begin position="48"/>
        <end position="292"/>
    </location>
</feature>
<dbReference type="InterPro" id="IPR004843">
    <property type="entry name" value="Calcineurin-like_PHP"/>
</dbReference>
<dbReference type="PANTHER" id="PTHR11575:SF6">
    <property type="entry name" value="2',3'-CYCLIC-NUCLEOTIDE 2'-PHOSPHODIESTERASE_3'-NUCLEOTIDASE"/>
    <property type="match status" value="1"/>
</dbReference>
<dbReference type="InterPro" id="IPR029052">
    <property type="entry name" value="Metallo-depent_PP-like"/>
</dbReference>
<keyword evidence="16" id="KW-1185">Reference proteome</keyword>
<evidence type="ECO:0000259" key="14">
    <source>
        <dbReference type="Pfam" id="PF02872"/>
    </source>
</evidence>
<feature type="domain" description="5'-Nucleotidase C-terminal" evidence="14">
    <location>
        <begin position="378"/>
        <end position="567"/>
    </location>
</feature>
<dbReference type="Gene3D" id="3.60.21.10">
    <property type="match status" value="1"/>
</dbReference>
<dbReference type="CDD" id="cd07410">
    <property type="entry name" value="MPP_CpdB_N"/>
    <property type="match status" value="1"/>
</dbReference>
<keyword evidence="8 11" id="KW-0547">Nucleotide-binding</keyword>
<comment type="catalytic activity">
    <reaction evidence="2">
        <text>a nucleoside 2',3'-cyclic phosphate + H2O = a nucleoside 3'-phosphate + H(+)</text>
        <dbReference type="Rhea" id="RHEA:19621"/>
        <dbReference type="ChEBI" id="CHEBI:15377"/>
        <dbReference type="ChEBI" id="CHEBI:15378"/>
        <dbReference type="ChEBI" id="CHEBI:66949"/>
        <dbReference type="ChEBI" id="CHEBI:66954"/>
        <dbReference type="EC" id="3.1.4.16"/>
    </reaction>
</comment>
<evidence type="ECO:0000256" key="12">
    <source>
        <dbReference type="SAM" id="MobiDB-lite"/>
    </source>
</evidence>
<feature type="compositionally biased region" description="Low complexity" evidence="12">
    <location>
        <begin position="564"/>
        <end position="592"/>
    </location>
</feature>
<comment type="subcellular location">
    <subcellularLocation>
        <location evidence="4">Cell envelope</location>
    </subcellularLocation>
</comment>
<evidence type="ECO:0000256" key="5">
    <source>
        <dbReference type="ARBA" id="ARBA00006654"/>
    </source>
</evidence>
<keyword evidence="10" id="KW-0511">Multifunctional enzyme</keyword>
<reference evidence="16" key="1">
    <citation type="journal article" date="2019" name="Int. J. Syst. Evol. Microbiol.">
        <title>The Global Catalogue of Microorganisms (GCM) 10K type strain sequencing project: providing services to taxonomists for standard genome sequencing and annotation.</title>
        <authorList>
            <consortium name="The Broad Institute Genomics Platform"/>
            <consortium name="The Broad Institute Genome Sequencing Center for Infectious Disease"/>
            <person name="Wu L."/>
            <person name="Ma J."/>
        </authorList>
    </citation>
    <scope>NUCLEOTIDE SEQUENCE [LARGE SCALE GENOMIC DNA]</scope>
    <source>
        <strain evidence="16">KACC 13778</strain>
    </source>
</reference>